<gene>
    <name evidence="2" type="ORF">LTY59_11065</name>
</gene>
<feature type="domain" description="DUF6933" evidence="1">
    <location>
        <begin position="7"/>
        <end position="110"/>
    </location>
</feature>
<accession>A0ABS8RFC1</accession>
<proteinExistence type="predicted"/>
<dbReference type="EMBL" id="JAJPDJ010000074">
    <property type="protein sequence ID" value="MCD7139727.1"/>
    <property type="molecule type" value="Genomic_DNA"/>
</dbReference>
<comment type="caution">
    <text evidence="2">The sequence shown here is derived from an EMBL/GenBank/DDBJ whole genome shotgun (WGS) entry which is preliminary data.</text>
</comment>
<dbReference type="InterPro" id="IPR053864">
    <property type="entry name" value="DUF6933"/>
</dbReference>
<evidence type="ECO:0000313" key="3">
    <source>
        <dbReference type="Proteomes" id="UP001200032"/>
    </source>
</evidence>
<dbReference type="Proteomes" id="UP001200032">
    <property type="component" value="Unassembled WGS sequence"/>
</dbReference>
<dbReference type="RefSeq" id="WP_182589230.1">
    <property type="nucleotide sequence ID" value="NZ_JACIVH010000070.1"/>
</dbReference>
<organism evidence="2 3">
    <name type="scientific">Limosilactobacillus balticus</name>
    <dbReference type="NCBI Taxonomy" id="2759747"/>
    <lineage>
        <taxon>Bacteria</taxon>
        <taxon>Bacillati</taxon>
        <taxon>Bacillota</taxon>
        <taxon>Bacilli</taxon>
        <taxon>Lactobacillales</taxon>
        <taxon>Lactobacillaceae</taxon>
        <taxon>Limosilactobacillus</taxon>
    </lineage>
</organism>
<evidence type="ECO:0000259" key="1">
    <source>
        <dbReference type="Pfam" id="PF22016"/>
    </source>
</evidence>
<evidence type="ECO:0000313" key="2">
    <source>
        <dbReference type="EMBL" id="MCD7139727.1"/>
    </source>
</evidence>
<sequence length="635" mass="73541">MFINVEKKAQKLFNTYQQATSKENMAMVLANPLFSWHATYYTAKRKKNMIFLNDATTMAIVLFDVNAKNKQTIKERFEKQLAIVWQELGLSAESLADYLAIGGDWQISKTIHPLQIKTITNFYKNVIKPQAKTITSEIDLAKALVKKVQQKGRIYVGEDETVKIIEMAQPFNIKHVNFEELYLKEITNKLRRLSQLDGEDLTADEVDNVIQQIQDANNQLLDLFLVDAKSNYSAKTVRRYRDNLRFYLNEWAAYRLSTIFNIYVHSSVDELEFHGVDKTERTNIKASLKKLAKYLKDKNIISDNEYDDILVDTQKDSVDLDEEYEYEDEGEDQAIEDFLASLFSESEKLPVVFDSQTDKMLDEYLKSFVALYGLISAQQAYQIIHSQNPSIDKERFDQYIQNKFDEMTMEYCIIDFREAFQNVDIAPEIFIFSPLLIKDGDRLPSFYKHQQGLPYYIPEKEVLIDNNFNPFANISNYQQDLEELLANQYGLSGDDLKGAAFLSLYQLKMSDYELELSSVNKAITKVIVFLNEEHGLSVKQDKANEPLIKLLVLIATNIRRPWNRGWTNYEMLRTKDIAELVSEMGINLDDPKLSSEIISRIKAGSINRDELLNFLESSNLPPKVISKLYKQVEEL</sequence>
<dbReference type="Pfam" id="PF22016">
    <property type="entry name" value="DUF6933"/>
    <property type="match status" value="1"/>
</dbReference>
<keyword evidence="3" id="KW-1185">Reference proteome</keyword>
<reference evidence="2 3" key="1">
    <citation type="submission" date="2021-12" db="EMBL/GenBank/DDBJ databases">
        <title>A phylogenomic analysis of Limosilactobacillus reuteri reveals ancient and stable evolutionary relationships with rodents and birds and zoonotic transmission to humans.</title>
        <authorList>
            <person name="Li F."/>
            <person name="Li X."/>
            <person name="Cheng C."/>
            <person name="Tollenaar S."/>
            <person name="Zhang J.S."/>
            <person name="Simpson D."/>
            <person name="Tasseva G."/>
            <person name="Perez-Munoz M.E."/>
            <person name="Frese S."/>
            <person name="Gaenzle M.G."/>
            <person name="Walter J."/>
            <person name="Zheng J."/>
        </authorList>
    </citation>
    <scope>NUCLEOTIDE SEQUENCE [LARGE SCALE GENOMIC DNA]</scope>
    <source>
        <strain evidence="2 3">WF-AF5-A</strain>
    </source>
</reference>
<protein>
    <recommendedName>
        <fullName evidence="1">DUF6933 domain-containing protein</fullName>
    </recommendedName>
</protein>
<name>A0ABS8RFC1_9LACO</name>